<gene>
    <name evidence="3" type="ORF">CSC94_00680</name>
</gene>
<dbReference type="SUPFAM" id="SSF50370">
    <property type="entry name" value="Ricin B-like lectins"/>
    <property type="match status" value="1"/>
</dbReference>
<proteinExistence type="predicted"/>
<dbReference type="AlphaFoldDB" id="A0A2G1QTL7"/>
<name>A0A2G1QTL7_9HYPH</name>
<comment type="caution">
    <text evidence="3">The sequence shown here is derived from an EMBL/GenBank/DDBJ whole genome shotgun (WGS) entry which is preliminary data.</text>
</comment>
<dbReference type="Proteomes" id="UP000221168">
    <property type="component" value="Unassembled WGS sequence"/>
</dbReference>
<evidence type="ECO:0000259" key="2">
    <source>
        <dbReference type="Pfam" id="PF14200"/>
    </source>
</evidence>
<dbReference type="RefSeq" id="WP_099302738.1">
    <property type="nucleotide sequence ID" value="NZ_PDVP01000001.1"/>
</dbReference>
<feature type="chain" id="PRO_5013578701" description="Ricin B lectin domain-containing protein" evidence="1">
    <location>
        <begin position="21"/>
        <end position="219"/>
    </location>
</feature>
<dbReference type="CDD" id="cd00161">
    <property type="entry name" value="beta-trefoil_Ricin-like"/>
    <property type="match status" value="1"/>
</dbReference>
<sequence length="219" mass="24517">MRMIATAAAGLLAMMTAVQAQPVVDGIYYTLSTEFRGPDMRLDVVNGGPLDNLTHLVPAEDVSGQYWHFIDEGNGYYRLTTMFRGEDMCLDVFNGGDRNNQVHLTQCGNYSGQFWLISGDDSGYFRLTTQFRGPRHVPRHLQWRTRQQHAAPDRLRELFRPVLGNRADRYAGAVVAAPALGRHCAARAFSISGISRSRMTSGVNGPVCFHRIVPFRPTR</sequence>
<organism evidence="3 4">
    <name type="scientific">Zhengella mangrovi</name>
    <dbReference type="NCBI Taxonomy" id="1982044"/>
    <lineage>
        <taxon>Bacteria</taxon>
        <taxon>Pseudomonadati</taxon>
        <taxon>Pseudomonadota</taxon>
        <taxon>Alphaproteobacteria</taxon>
        <taxon>Hyphomicrobiales</taxon>
        <taxon>Notoacmeibacteraceae</taxon>
        <taxon>Zhengella</taxon>
    </lineage>
</organism>
<dbReference type="InterPro" id="IPR000772">
    <property type="entry name" value="Ricin_B_lectin"/>
</dbReference>
<keyword evidence="4" id="KW-1185">Reference proteome</keyword>
<feature type="domain" description="Ricin B lectin" evidence="2">
    <location>
        <begin position="65"/>
        <end position="130"/>
    </location>
</feature>
<reference evidence="3 4" key="1">
    <citation type="submission" date="2017-10" db="EMBL/GenBank/DDBJ databases">
        <title>Sedimentibacterium mangrovi gen. nov., sp. nov., a novel member of family Phyllobacteriacea isolated from mangrove sediment.</title>
        <authorList>
            <person name="Liao H."/>
            <person name="Tian Y."/>
        </authorList>
    </citation>
    <scope>NUCLEOTIDE SEQUENCE [LARGE SCALE GENOMIC DNA]</scope>
    <source>
        <strain evidence="3 4">X9-2-2</strain>
    </source>
</reference>
<dbReference type="InterPro" id="IPR035992">
    <property type="entry name" value="Ricin_B-like_lectins"/>
</dbReference>
<feature type="signal peptide" evidence="1">
    <location>
        <begin position="1"/>
        <end position="20"/>
    </location>
</feature>
<evidence type="ECO:0000313" key="4">
    <source>
        <dbReference type="Proteomes" id="UP000221168"/>
    </source>
</evidence>
<dbReference type="OrthoDB" id="231191at2"/>
<dbReference type="EMBL" id="PDVP01000001">
    <property type="protein sequence ID" value="PHP68558.1"/>
    <property type="molecule type" value="Genomic_DNA"/>
</dbReference>
<keyword evidence="1" id="KW-0732">Signal</keyword>
<dbReference type="PROSITE" id="PS50231">
    <property type="entry name" value="RICIN_B_LECTIN"/>
    <property type="match status" value="1"/>
</dbReference>
<evidence type="ECO:0000256" key="1">
    <source>
        <dbReference type="SAM" id="SignalP"/>
    </source>
</evidence>
<accession>A0A2G1QTL7</accession>
<evidence type="ECO:0000313" key="3">
    <source>
        <dbReference type="EMBL" id="PHP68558.1"/>
    </source>
</evidence>
<dbReference type="Pfam" id="PF14200">
    <property type="entry name" value="RicinB_lectin_2"/>
    <property type="match status" value="1"/>
</dbReference>
<dbReference type="Gene3D" id="2.80.10.50">
    <property type="match status" value="1"/>
</dbReference>
<protein>
    <recommendedName>
        <fullName evidence="2">Ricin B lectin domain-containing protein</fullName>
    </recommendedName>
</protein>